<comment type="caution">
    <text evidence="3">The sequence shown here is derived from an EMBL/GenBank/DDBJ whole genome shotgun (WGS) entry which is preliminary data.</text>
</comment>
<dbReference type="SUPFAM" id="SSF52540">
    <property type="entry name" value="P-loop containing nucleoside triphosphate hydrolases"/>
    <property type="match status" value="1"/>
</dbReference>
<dbReference type="GO" id="GO:0005525">
    <property type="term" value="F:GTP binding"/>
    <property type="evidence" value="ECO:0007669"/>
    <property type="project" value="InterPro"/>
</dbReference>
<dbReference type="InterPro" id="IPR005225">
    <property type="entry name" value="Small_GTP-bd"/>
</dbReference>
<dbReference type="PROSITE" id="PS51710">
    <property type="entry name" value="G_OBG"/>
    <property type="match status" value="1"/>
</dbReference>
<sequence>RISRVSRIIKEIAESSISDVKKSNDLNEMRKIRKAFLGRMASLIRKIEEDLSDLSKIREKLIDLPTIDPELPTIILAGYPGVGKSTIVRTISSAKPEVRSYPFTTKEIIVGHFYSKGRKIQIIDTPGLLDRPIKSKEEQMAISALNYLNGKIAFIVDVAESNGFTLEEQKSLYDNLKKLLKSEIFVFFNKVDIADKEKISKAELYFGPCIKMIATKGIGLNEFINLLS</sequence>
<evidence type="ECO:0000259" key="2">
    <source>
        <dbReference type="PROSITE" id="PS51710"/>
    </source>
</evidence>
<dbReference type="InterPro" id="IPR006073">
    <property type="entry name" value="GTP-bd"/>
</dbReference>
<dbReference type="InterPro" id="IPR031167">
    <property type="entry name" value="G_OBG"/>
</dbReference>
<dbReference type="Gene3D" id="1.20.120.1190">
    <property type="match status" value="1"/>
</dbReference>
<dbReference type="EMBL" id="QNVI01000017">
    <property type="protein sequence ID" value="TDA39924.1"/>
    <property type="molecule type" value="Genomic_DNA"/>
</dbReference>
<dbReference type="Proteomes" id="UP000317265">
    <property type="component" value="Unassembled WGS sequence"/>
</dbReference>
<gene>
    <name evidence="3" type="ORF">DSO09_01585</name>
</gene>
<dbReference type="InterPro" id="IPR027417">
    <property type="entry name" value="P-loop_NTPase"/>
</dbReference>
<evidence type="ECO:0000256" key="1">
    <source>
        <dbReference type="ARBA" id="ARBA00022741"/>
    </source>
</evidence>
<dbReference type="InterPro" id="IPR041623">
    <property type="entry name" value="NOG1_N"/>
</dbReference>
<feature type="non-terminal residue" evidence="3">
    <location>
        <position position="1"/>
    </location>
</feature>
<dbReference type="PANTHER" id="PTHR45759">
    <property type="entry name" value="NUCLEOLAR GTP-BINDING PROTEIN 1"/>
    <property type="match status" value="1"/>
</dbReference>
<reference evidence="3 4" key="1">
    <citation type="journal article" date="2019" name="Nat. Microbiol.">
        <title>Expanding anaerobic alkane metabolism in the domain of Archaea.</title>
        <authorList>
            <person name="Wang Y."/>
            <person name="Wegener G."/>
            <person name="Hou J."/>
            <person name="Wang F."/>
            <person name="Xiao X."/>
        </authorList>
    </citation>
    <scope>NUCLEOTIDE SEQUENCE [LARGE SCALE GENOMIC DNA]</scope>
    <source>
        <strain evidence="3">WYZ-LMO11</strain>
    </source>
</reference>
<dbReference type="PRINTS" id="PR00326">
    <property type="entry name" value="GTP1OBG"/>
</dbReference>
<evidence type="ECO:0000313" key="4">
    <source>
        <dbReference type="Proteomes" id="UP000317265"/>
    </source>
</evidence>
<dbReference type="Gene3D" id="3.40.50.300">
    <property type="entry name" value="P-loop containing nucleotide triphosphate hydrolases"/>
    <property type="match status" value="1"/>
</dbReference>
<dbReference type="Pfam" id="PF17835">
    <property type="entry name" value="NOG1_N"/>
    <property type="match status" value="1"/>
</dbReference>
<feature type="domain" description="OBG-type G" evidence="2">
    <location>
        <begin position="72"/>
        <end position="228"/>
    </location>
</feature>
<proteinExistence type="predicted"/>
<dbReference type="AlphaFoldDB" id="A0A523BG70"/>
<keyword evidence="1" id="KW-0547">Nucleotide-binding</keyword>
<organism evidence="3 4">
    <name type="scientific">Thermoproteota archaeon</name>
    <dbReference type="NCBI Taxonomy" id="2056631"/>
    <lineage>
        <taxon>Archaea</taxon>
        <taxon>Thermoproteota</taxon>
    </lineage>
</organism>
<accession>A0A523BG70</accession>
<evidence type="ECO:0000313" key="3">
    <source>
        <dbReference type="EMBL" id="TDA39924.1"/>
    </source>
</evidence>
<name>A0A523BG70_9CREN</name>
<dbReference type="NCBIfam" id="TIGR00231">
    <property type="entry name" value="small_GTP"/>
    <property type="match status" value="1"/>
</dbReference>
<protein>
    <recommendedName>
        <fullName evidence="2">OBG-type G domain-containing protein</fullName>
    </recommendedName>
</protein>
<dbReference type="Pfam" id="PF01926">
    <property type="entry name" value="MMR_HSR1"/>
    <property type="match status" value="1"/>
</dbReference>